<evidence type="ECO:0000256" key="11">
    <source>
        <dbReference type="ARBA" id="ARBA00023136"/>
    </source>
</evidence>
<dbReference type="SUPFAM" id="SSF49452">
    <property type="entry name" value="Starch-binding domain-like"/>
    <property type="match status" value="1"/>
</dbReference>
<comment type="caution">
    <text evidence="19">The sequence shown here is derived from an EMBL/GenBank/DDBJ whole genome shotgun (WGS) entry which is preliminary data.</text>
</comment>
<evidence type="ECO:0000256" key="7">
    <source>
        <dbReference type="ARBA" id="ARBA00022729"/>
    </source>
</evidence>
<keyword evidence="11 14" id="KW-0472">Membrane</keyword>
<evidence type="ECO:0000256" key="6">
    <source>
        <dbReference type="ARBA" id="ARBA00022692"/>
    </source>
</evidence>
<dbReference type="InterPro" id="IPR037066">
    <property type="entry name" value="Plug_dom_sf"/>
</dbReference>
<keyword evidence="12 19" id="KW-0675">Receptor</keyword>
<evidence type="ECO:0000256" key="5">
    <source>
        <dbReference type="ARBA" id="ARBA00022496"/>
    </source>
</evidence>
<reference evidence="19 20" key="1">
    <citation type="submission" date="2024-03" db="EMBL/GenBank/DDBJ databases">
        <title>Sequence of Lycoming College Course Isolates.</title>
        <authorList>
            <person name="Plotts O."/>
            <person name="Newman J."/>
        </authorList>
    </citation>
    <scope>NUCLEOTIDE SEQUENCE [LARGE SCALE GENOMIC DNA]</scope>
    <source>
        <strain evidence="19 20">CJB-3</strain>
    </source>
</reference>
<dbReference type="InterPro" id="IPR010917">
    <property type="entry name" value="TonB_rcpt_CS"/>
</dbReference>
<dbReference type="InterPro" id="IPR010105">
    <property type="entry name" value="TonB_sidphr_rcpt"/>
</dbReference>
<feature type="domain" description="TonB-dependent receptor plug" evidence="18">
    <location>
        <begin position="132"/>
        <end position="226"/>
    </location>
</feature>
<accession>A0ABU8NUA3</accession>
<dbReference type="RefSeq" id="WP_288883932.1">
    <property type="nucleotide sequence ID" value="NZ_CBFGNQ010000010.1"/>
</dbReference>
<dbReference type="Pfam" id="PF00593">
    <property type="entry name" value="TonB_dep_Rec_b-barrel"/>
    <property type="match status" value="1"/>
</dbReference>
<dbReference type="InterPro" id="IPR036942">
    <property type="entry name" value="Beta-barrel_TonB_sf"/>
</dbReference>
<dbReference type="PANTHER" id="PTHR32552">
    <property type="entry name" value="FERRICHROME IRON RECEPTOR-RELATED"/>
    <property type="match status" value="1"/>
</dbReference>
<keyword evidence="5" id="KW-0410">Iron transport</keyword>
<gene>
    <name evidence="19" type="ORF">WAE58_25545</name>
</gene>
<evidence type="ECO:0000256" key="15">
    <source>
        <dbReference type="RuleBase" id="RU003357"/>
    </source>
</evidence>
<name>A0ABU8NUA3_9SPHI</name>
<evidence type="ECO:0000256" key="3">
    <source>
        <dbReference type="ARBA" id="ARBA00022448"/>
    </source>
</evidence>
<feature type="signal peptide" evidence="16">
    <location>
        <begin position="1"/>
        <end position="21"/>
    </location>
</feature>
<comment type="subcellular location">
    <subcellularLocation>
        <location evidence="1 14">Cell outer membrane</location>
        <topology evidence="1 14">Multi-pass membrane protein</topology>
    </subcellularLocation>
</comment>
<evidence type="ECO:0000256" key="2">
    <source>
        <dbReference type="ARBA" id="ARBA00009810"/>
    </source>
</evidence>
<dbReference type="NCBIfam" id="TIGR01783">
    <property type="entry name" value="TonB-siderophor"/>
    <property type="match status" value="1"/>
</dbReference>
<keyword evidence="8" id="KW-0408">Iron</keyword>
<evidence type="ECO:0000256" key="14">
    <source>
        <dbReference type="PROSITE-ProRule" id="PRU01360"/>
    </source>
</evidence>
<protein>
    <submittedName>
        <fullName evidence="19">TonB-dependent receptor</fullName>
    </submittedName>
</protein>
<dbReference type="InterPro" id="IPR012910">
    <property type="entry name" value="Plug_dom"/>
</dbReference>
<dbReference type="InterPro" id="IPR000531">
    <property type="entry name" value="Beta-barrel_TonB"/>
</dbReference>
<keyword evidence="7 16" id="KW-0732">Signal</keyword>
<keyword evidence="3 14" id="KW-0813">Transport</keyword>
<keyword evidence="4 14" id="KW-1134">Transmembrane beta strand</keyword>
<feature type="chain" id="PRO_5046473658" evidence="16">
    <location>
        <begin position="22"/>
        <end position="813"/>
    </location>
</feature>
<keyword evidence="20" id="KW-1185">Reference proteome</keyword>
<dbReference type="SUPFAM" id="SSF56935">
    <property type="entry name" value="Porins"/>
    <property type="match status" value="1"/>
</dbReference>
<dbReference type="Pfam" id="PF07715">
    <property type="entry name" value="Plug"/>
    <property type="match status" value="1"/>
</dbReference>
<dbReference type="PROSITE" id="PS52016">
    <property type="entry name" value="TONB_DEPENDENT_REC_3"/>
    <property type="match status" value="1"/>
</dbReference>
<dbReference type="InterPro" id="IPR039426">
    <property type="entry name" value="TonB-dep_rcpt-like"/>
</dbReference>
<evidence type="ECO:0000256" key="4">
    <source>
        <dbReference type="ARBA" id="ARBA00022452"/>
    </source>
</evidence>
<evidence type="ECO:0000256" key="8">
    <source>
        <dbReference type="ARBA" id="ARBA00023004"/>
    </source>
</evidence>
<dbReference type="EMBL" id="JBBEUB010000016">
    <property type="protein sequence ID" value="MEJ2905835.1"/>
    <property type="molecule type" value="Genomic_DNA"/>
</dbReference>
<dbReference type="Pfam" id="PF13715">
    <property type="entry name" value="CarbopepD_reg_2"/>
    <property type="match status" value="1"/>
</dbReference>
<keyword evidence="9" id="KW-0406">Ion transport</keyword>
<evidence type="ECO:0000259" key="18">
    <source>
        <dbReference type="Pfam" id="PF07715"/>
    </source>
</evidence>
<evidence type="ECO:0000256" key="1">
    <source>
        <dbReference type="ARBA" id="ARBA00004571"/>
    </source>
</evidence>
<dbReference type="Gene3D" id="2.60.40.1120">
    <property type="entry name" value="Carboxypeptidase-like, regulatory domain"/>
    <property type="match status" value="1"/>
</dbReference>
<organism evidence="19 20">
    <name type="scientific">Pedobacter panaciterrae</name>
    <dbReference type="NCBI Taxonomy" id="363849"/>
    <lineage>
        <taxon>Bacteria</taxon>
        <taxon>Pseudomonadati</taxon>
        <taxon>Bacteroidota</taxon>
        <taxon>Sphingobacteriia</taxon>
        <taxon>Sphingobacteriales</taxon>
        <taxon>Sphingobacteriaceae</taxon>
        <taxon>Pedobacter</taxon>
    </lineage>
</organism>
<evidence type="ECO:0000256" key="13">
    <source>
        <dbReference type="ARBA" id="ARBA00023237"/>
    </source>
</evidence>
<keyword evidence="6 14" id="KW-0812">Transmembrane</keyword>
<evidence type="ECO:0000313" key="20">
    <source>
        <dbReference type="Proteomes" id="UP001378956"/>
    </source>
</evidence>
<evidence type="ECO:0000259" key="17">
    <source>
        <dbReference type="Pfam" id="PF00593"/>
    </source>
</evidence>
<evidence type="ECO:0000256" key="12">
    <source>
        <dbReference type="ARBA" id="ARBA00023170"/>
    </source>
</evidence>
<dbReference type="Proteomes" id="UP001378956">
    <property type="component" value="Unassembled WGS sequence"/>
</dbReference>
<dbReference type="Gene3D" id="2.170.130.10">
    <property type="entry name" value="TonB-dependent receptor, plug domain"/>
    <property type="match status" value="1"/>
</dbReference>
<dbReference type="Gene3D" id="2.40.170.20">
    <property type="entry name" value="TonB-dependent receptor, beta-barrel domain"/>
    <property type="match status" value="1"/>
</dbReference>
<dbReference type="CDD" id="cd01347">
    <property type="entry name" value="ligand_gated_channel"/>
    <property type="match status" value="1"/>
</dbReference>
<dbReference type="InterPro" id="IPR013784">
    <property type="entry name" value="Carb-bd-like_fold"/>
</dbReference>
<sequence length="813" mass="90123">MIRIFTNCIILLLFSASLSFAQTGNIGGSVKTSDGKPAELVTVNIKGTGKTALTDKRGSYELKNIRTGKYILTATFIGLAKQEQAIEVKSGETVSADFVLNENSDQLQEVIISSRNTNKVTAAVAKMPLKNLENPQVYSSVSSEILKQQAISNYDDAMRNIPGIARTWESTGRGGDGASYFALRGFEAQPSLINGLPGLTSGNLDPASVEEIQVMKGPSGTLFGASFYGYGGIINTITKKPYYEFGGEVAYNLGSFGLNRVTADINMPLSKTEKIAMRINTAYHTENSFQDAGFKKSFYIAPSLAYEVNDRLSFQVLTEILQEERAAPPVFFNTNRDTTLIFKNLKELNLDRNLSFTSNDLTIKNPRYNLQGQMLYKLSDQWTSQTVVSRGNVKSDGYYTYIWDDAYLNMGGANRDNYFDQYFHKEQQTTNTTDIQQNFNGDFKIGSLRNRVLIGLDYYTRNVIDNGSAWALVRQVTPQNSEVEFDKDGKEIPPVYLTQALVDNALADAGAGSRTNIKNSTSSAYVSNVLNFTPSLSVMASLRMDYFDSKGDLKDTEDDYNQLTFSPKFGVVYQPILDKVSIFANYMNAFFNVAPREVFDENKVSLGVKSFKPEQANQWEVGVKANFFSDKLFATFSVYDIRVANRVYDTPTSSVQGGKTGSKGFDLDLSANPFPGFNIVAGVSHSRIKVLKGNTGEPTDFYNEVGSAPGGQGPQDLANLWATYKFGYGKLKDFGIGLGGNYAGVYKVIDNSVTGVFELPSYTLLNASLFYNSDKYRFTFNMNNLTNEDYYIGYWSVNPQKPRNFAASFAYKF</sequence>
<dbReference type="PANTHER" id="PTHR32552:SF68">
    <property type="entry name" value="FERRICHROME OUTER MEMBRANE TRANSPORTER_PHAGE RECEPTOR"/>
    <property type="match status" value="1"/>
</dbReference>
<comment type="similarity">
    <text evidence="2 14 15">Belongs to the TonB-dependent receptor family.</text>
</comment>
<feature type="domain" description="TonB-dependent receptor-like beta-barrel" evidence="17">
    <location>
        <begin position="340"/>
        <end position="785"/>
    </location>
</feature>
<proteinExistence type="inferred from homology"/>
<keyword evidence="13 14" id="KW-0998">Cell outer membrane</keyword>
<evidence type="ECO:0000256" key="10">
    <source>
        <dbReference type="ARBA" id="ARBA00023077"/>
    </source>
</evidence>
<dbReference type="PROSITE" id="PS01156">
    <property type="entry name" value="TONB_DEPENDENT_REC_2"/>
    <property type="match status" value="1"/>
</dbReference>
<evidence type="ECO:0000256" key="9">
    <source>
        <dbReference type="ARBA" id="ARBA00023065"/>
    </source>
</evidence>
<evidence type="ECO:0000313" key="19">
    <source>
        <dbReference type="EMBL" id="MEJ2905835.1"/>
    </source>
</evidence>
<evidence type="ECO:0000256" key="16">
    <source>
        <dbReference type="SAM" id="SignalP"/>
    </source>
</evidence>
<keyword evidence="10 15" id="KW-0798">TonB box</keyword>